<feature type="transmembrane region" description="Helical" evidence="1">
    <location>
        <begin position="242"/>
        <end position="264"/>
    </location>
</feature>
<dbReference type="PANTHER" id="PTHR36435">
    <property type="entry name" value="SLR1288 PROTEIN"/>
    <property type="match status" value="1"/>
</dbReference>
<keyword evidence="1" id="KW-1133">Transmembrane helix</keyword>
<dbReference type="Pfam" id="PF02517">
    <property type="entry name" value="Rce1-like"/>
    <property type="match status" value="1"/>
</dbReference>
<evidence type="ECO:0000259" key="2">
    <source>
        <dbReference type="Pfam" id="PF02517"/>
    </source>
</evidence>
<feature type="transmembrane region" description="Helical" evidence="1">
    <location>
        <begin position="276"/>
        <end position="296"/>
    </location>
</feature>
<feature type="transmembrane region" description="Helical" evidence="1">
    <location>
        <begin position="197"/>
        <end position="214"/>
    </location>
</feature>
<feature type="transmembrane region" description="Helical" evidence="1">
    <location>
        <begin position="119"/>
        <end position="144"/>
    </location>
</feature>
<feature type="domain" description="CAAX prenyl protease 2/Lysostaphin resistance protein A-like" evidence="2">
    <location>
        <begin position="161"/>
        <end position="253"/>
    </location>
</feature>
<keyword evidence="3" id="KW-0482">Metalloprotease</keyword>
<comment type="caution">
    <text evidence="3">The sequence shown here is derived from an EMBL/GenBank/DDBJ whole genome shotgun (WGS) entry which is preliminary data.</text>
</comment>
<evidence type="ECO:0000313" key="4">
    <source>
        <dbReference type="Proteomes" id="UP000277094"/>
    </source>
</evidence>
<organism evidence="3 4">
    <name type="scientific">Nocardioides marmorisolisilvae</name>
    <dbReference type="NCBI Taxonomy" id="1542737"/>
    <lineage>
        <taxon>Bacteria</taxon>
        <taxon>Bacillati</taxon>
        <taxon>Actinomycetota</taxon>
        <taxon>Actinomycetes</taxon>
        <taxon>Propionibacteriales</taxon>
        <taxon>Nocardioidaceae</taxon>
        <taxon>Nocardioides</taxon>
    </lineage>
</organism>
<feature type="transmembrane region" description="Helical" evidence="1">
    <location>
        <begin position="156"/>
        <end position="176"/>
    </location>
</feature>
<accession>A0A3N0DWA4</accession>
<dbReference type="EMBL" id="RJSG01000002">
    <property type="protein sequence ID" value="RNL79889.1"/>
    <property type="molecule type" value="Genomic_DNA"/>
</dbReference>
<name>A0A3N0DWA4_9ACTN</name>
<proteinExistence type="predicted"/>
<keyword evidence="4" id="KW-1185">Reference proteome</keyword>
<feature type="transmembrane region" description="Helical" evidence="1">
    <location>
        <begin position="76"/>
        <end position="98"/>
    </location>
</feature>
<dbReference type="GO" id="GO:0004175">
    <property type="term" value="F:endopeptidase activity"/>
    <property type="evidence" value="ECO:0007669"/>
    <property type="project" value="UniProtKB-ARBA"/>
</dbReference>
<reference evidence="3 4" key="1">
    <citation type="submission" date="2018-11" db="EMBL/GenBank/DDBJ databases">
        <authorList>
            <person name="Li F."/>
        </authorList>
    </citation>
    <scope>NUCLEOTIDE SEQUENCE [LARGE SCALE GENOMIC DNA]</scope>
    <source>
        <strain evidence="3 4">KIS18-7</strain>
    </source>
</reference>
<keyword evidence="1" id="KW-0812">Transmembrane</keyword>
<keyword evidence="3" id="KW-0645">Protease</keyword>
<protein>
    <submittedName>
        <fullName evidence="3">CPBP family intramembrane metalloprotease</fullName>
    </submittedName>
</protein>
<feature type="transmembrane region" description="Helical" evidence="1">
    <location>
        <begin position="31"/>
        <end position="56"/>
    </location>
</feature>
<dbReference type="GO" id="GO:0080120">
    <property type="term" value="P:CAAX-box protein maturation"/>
    <property type="evidence" value="ECO:0007669"/>
    <property type="project" value="UniProtKB-ARBA"/>
</dbReference>
<keyword evidence="3" id="KW-0378">Hydrolase</keyword>
<gene>
    <name evidence="3" type="ORF">EFL95_13200</name>
</gene>
<dbReference type="InterPro" id="IPR003675">
    <property type="entry name" value="Rce1/LyrA-like_dom"/>
</dbReference>
<dbReference type="RefSeq" id="WP_123234392.1">
    <property type="nucleotide sequence ID" value="NZ_RJSG01000002.1"/>
</dbReference>
<dbReference type="GO" id="GO:0008237">
    <property type="term" value="F:metallopeptidase activity"/>
    <property type="evidence" value="ECO:0007669"/>
    <property type="project" value="UniProtKB-KW"/>
</dbReference>
<dbReference type="GO" id="GO:0006508">
    <property type="term" value="P:proteolysis"/>
    <property type="evidence" value="ECO:0007669"/>
    <property type="project" value="UniProtKB-KW"/>
</dbReference>
<dbReference type="PANTHER" id="PTHR36435:SF1">
    <property type="entry name" value="CAAX AMINO TERMINAL PROTEASE FAMILY PROTEIN"/>
    <property type="match status" value="1"/>
</dbReference>
<sequence>MSLEHPHPEPRSYPLMLRTWNYAWWRPVSGLLALLVAMFIAAPLVLFPLLAATVALDHTGSYSEALKNAATLDPVTWQGLLYLNLSLAALVPATWLIVRVVHGMRPRWLMSVLPGIRWRFFFACLGLSVVAIAAQLTVGAFLPGDPNDLGTGVNDITRTLVAMLVVVAITTPIQAMGEEYAFRGYILQAVGSLTRQPWIAIVVSGFLFGLAHGVQNAPLFADRFSFGVLAAYLVYRTGGLEAGIALHIWNNIVAFGFALFLGNIDDTLNVTEVSWWNLPLTITQNGVYLLLVLTVAKRMGITSRTTPPVLPVTTPAV</sequence>
<dbReference type="OrthoDB" id="2680086at2"/>
<evidence type="ECO:0000256" key="1">
    <source>
        <dbReference type="SAM" id="Phobius"/>
    </source>
</evidence>
<dbReference type="Proteomes" id="UP000277094">
    <property type="component" value="Unassembled WGS sequence"/>
</dbReference>
<dbReference type="AlphaFoldDB" id="A0A3N0DWA4"/>
<keyword evidence="1" id="KW-0472">Membrane</keyword>
<dbReference type="InterPro" id="IPR052710">
    <property type="entry name" value="CAAX_protease"/>
</dbReference>
<evidence type="ECO:0000313" key="3">
    <source>
        <dbReference type="EMBL" id="RNL79889.1"/>
    </source>
</evidence>